<gene>
    <name evidence="1" type="ORF">BD626DRAFT_512126</name>
</gene>
<proteinExistence type="predicted"/>
<organism evidence="1 2">
    <name type="scientific">Schizophyllum amplum</name>
    <dbReference type="NCBI Taxonomy" id="97359"/>
    <lineage>
        <taxon>Eukaryota</taxon>
        <taxon>Fungi</taxon>
        <taxon>Dikarya</taxon>
        <taxon>Basidiomycota</taxon>
        <taxon>Agaricomycotina</taxon>
        <taxon>Agaricomycetes</taxon>
        <taxon>Agaricomycetidae</taxon>
        <taxon>Agaricales</taxon>
        <taxon>Schizophyllaceae</taxon>
        <taxon>Schizophyllum</taxon>
    </lineage>
</organism>
<keyword evidence="2" id="KW-1185">Reference proteome</keyword>
<sequence length="143" mass="15642">MGLQMGVNWAWGLPIHLDASVLPARSPSPSAFCYAAPRSPLRSHSILFLSPFSPGMQVRQVTGTIEIDREEERFLGIETSFWIAVALTYLDFMEDREVSGSMDRTCSAVPPSVTPWFVREALGLFSGSEGCRPVSGAWYVAGA</sequence>
<dbReference type="STRING" id="97359.A0A550C0L4"/>
<reference evidence="1 2" key="1">
    <citation type="journal article" date="2019" name="New Phytol.">
        <title>Comparative genomics reveals unique wood-decay strategies and fruiting body development in the Schizophyllaceae.</title>
        <authorList>
            <person name="Almasi E."/>
            <person name="Sahu N."/>
            <person name="Krizsan K."/>
            <person name="Balint B."/>
            <person name="Kovacs G.M."/>
            <person name="Kiss B."/>
            <person name="Cseklye J."/>
            <person name="Drula E."/>
            <person name="Henrissat B."/>
            <person name="Nagy I."/>
            <person name="Chovatia M."/>
            <person name="Adam C."/>
            <person name="LaButti K."/>
            <person name="Lipzen A."/>
            <person name="Riley R."/>
            <person name="Grigoriev I.V."/>
            <person name="Nagy L.G."/>
        </authorList>
    </citation>
    <scope>NUCLEOTIDE SEQUENCE [LARGE SCALE GENOMIC DNA]</scope>
    <source>
        <strain evidence="1 2">NL-1724</strain>
    </source>
</reference>
<protein>
    <submittedName>
        <fullName evidence="1">Uncharacterized protein</fullName>
    </submittedName>
</protein>
<name>A0A550C0L4_9AGAR</name>
<comment type="caution">
    <text evidence="1">The sequence shown here is derived from an EMBL/GenBank/DDBJ whole genome shotgun (WGS) entry which is preliminary data.</text>
</comment>
<evidence type="ECO:0000313" key="1">
    <source>
        <dbReference type="EMBL" id="TRM58298.1"/>
    </source>
</evidence>
<dbReference type="EMBL" id="VDMD01000037">
    <property type="protein sequence ID" value="TRM58298.1"/>
    <property type="molecule type" value="Genomic_DNA"/>
</dbReference>
<dbReference type="OrthoDB" id="3362250at2759"/>
<evidence type="ECO:0000313" key="2">
    <source>
        <dbReference type="Proteomes" id="UP000320762"/>
    </source>
</evidence>
<dbReference type="AlphaFoldDB" id="A0A550C0L4"/>
<dbReference type="Proteomes" id="UP000320762">
    <property type="component" value="Unassembled WGS sequence"/>
</dbReference>
<accession>A0A550C0L4</accession>